<dbReference type="GO" id="GO:0030288">
    <property type="term" value="C:outer membrane-bounded periplasmic space"/>
    <property type="evidence" value="ECO:0007669"/>
    <property type="project" value="UniProtKB-ARBA"/>
</dbReference>
<evidence type="ECO:0000259" key="5">
    <source>
        <dbReference type="Pfam" id="PF00496"/>
    </source>
</evidence>
<dbReference type="EMBL" id="LGLV01000006">
    <property type="protein sequence ID" value="OBZ95690.1"/>
    <property type="molecule type" value="Genomic_DNA"/>
</dbReference>
<dbReference type="PIRSF" id="PIRSF002741">
    <property type="entry name" value="MppA"/>
    <property type="match status" value="1"/>
</dbReference>
<dbReference type="Pfam" id="PF00496">
    <property type="entry name" value="SBP_bac_5"/>
    <property type="match status" value="1"/>
</dbReference>
<evidence type="ECO:0000256" key="2">
    <source>
        <dbReference type="ARBA" id="ARBA00005695"/>
    </source>
</evidence>
<dbReference type="Gene3D" id="3.10.105.10">
    <property type="entry name" value="Dipeptide-binding Protein, Domain 3"/>
    <property type="match status" value="1"/>
</dbReference>
<dbReference type="PATRIC" id="fig|1612624.7.peg.3545"/>
<reference evidence="6 7" key="1">
    <citation type="journal article" date="2016" name="Syst. Appl. Microbiol.">
        <title>Pararhizobium polonicum sp. nov. isolated from tumors on stone fruit rootstocks.</title>
        <authorList>
            <person name="Pulawska J."/>
            <person name="Kuzmanovic N."/>
            <person name="Willems A."/>
            <person name="Pothier J.F."/>
        </authorList>
    </citation>
    <scope>NUCLEOTIDE SEQUENCE [LARGE SCALE GENOMIC DNA]</scope>
    <source>
        <strain evidence="6 7">F5.1</strain>
    </source>
</reference>
<organism evidence="6 7">
    <name type="scientific">Pararhizobium polonicum</name>
    <dbReference type="NCBI Taxonomy" id="1612624"/>
    <lineage>
        <taxon>Bacteria</taxon>
        <taxon>Pseudomonadati</taxon>
        <taxon>Pseudomonadota</taxon>
        <taxon>Alphaproteobacteria</taxon>
        <taxon>Hyphomicrobiales</taxon>
        <taxon>Rhizobiaceae</taxon>
        <taxon>Rhizobium/Agrobacterium group</taxon>
        <taxon>Pararhizobium</taxon>
    </lineage>
</organism>
<dbReference type="Proteomes" id="UP000093111">
    <property type="component" value="Unassembled WGS sequence"/>
</dbReference>
<dbReference type="Gene3D" id="3.40.190.10">
    <property type="entry name" value="Periplasmic binding protein-like II"/>
    <property type="match status" value="1"/>
</dbReference>
<dbReference type="InterPro" id="IPR030678">
    <property type="entry name" value="Peptide/Ni-bd"/>
</dbReference>
<proteinExistence type="inferred from homology"/>
<feature type="domain" description="Solute-binding protein family 5" evidence="5">
    <location>
        <begin position="77"/>
        <end position="449"/>
    </location>
</feature>
<feature type="signal peptide" evidence="4">
    <location>
        <begin position="1"/>
        <end position="24"/>
    </location>
</feature>
<name>A0A1C7P341_9HYPH</name>
<evidence type="ECO:0000256" key="4">
    <source>
        <dbReference type="SAM" id="SignalP"/>
    </source>
</evidence>
<dbReference type="OrthoDB" id="9803988at2"/>
<comment type="subcellular location">
    <subcellularLocation>
        <location evidence="1">Periplasm</location>
    </subcellularLocation>
</comment>
<dbReference type="PANTHER" id="PTHR30290">
    <property type="entry name" value="PERIPLASMIC BINDING COMPONENT OF ABC TRANSPORTER"/>
    <property type="match status" value="1"/>
</dbReference>
<evidence type="ECO:0000313" key="7">
    <source>
        <dbReference type="Proteomes" id="UP000093111"/>
    </source>
</evidence>
<dbReference type="STRING" id="1612624.ADU59_09985"/>
<dbReference type="InterPro" id="IPR000914">
    <property type="entry name" value="SBP_5_dom"/>
</dbReference>
<evidence type="ECO:0000256" key="3">
    <source>
        <dbReference type="ARBA" id="ARBA00022729"/>
    </source>
</evidence>
<dbReference type="PROSITE" id="PS01040">
    <property type="entry name" value="SBP_BACTERIAL_5"/>
    <property type="match status" value="1"/>
</dbReference>
<dbReference type="GO" id="GO:0043190">
    <property type="term" value="C:ATP-binding cassette (ABC) transporter complex"/>
    <property type="evidence" value="ECO:0007669"/>
    <property type="project" value="InterPro"/>
</dbReference>
<dbReference type="GO" id="GO:0015833">
    <property type="term" value="P:peptide transport"/>
    <property type="evidence" value="ECO:0007669"/>
    <property type="project" value="TreeGrafter"/>
</dbReference>
<protein>
    <submittedName>
        <fullName evidence="6">Peptide ABC transporter substrate-binding protein</fullName>
    </submittedName>
</protein>
<dbReference type="SUPFAM" id="SSF53850">
    <property type="entry name" value="Periplasmic binding protein-like II"/>
    <property type="match status" value="1"/>
</dbReference>
<dbReference type="CDD" id="cd00995">
    <property type="entry name" value="PBP2_NikA_DppA_OppA_like"/>
    <property type="match status" value="1"/>
</dbReference>
<comment type="similarity">
    <text evidence="2">Belongs to the bacterial solute-binding protein 5 family.</text>
</comment>
<evidence type="ECO:0000256" key="1">
    <source>
        <dbReference type="ARBA" id="ARBA00004418"/>
    </source>
</evidence>
<evidence type="ECO:0000313" key="6">
    <source>
        <dbReference type="EMBL" id="OBZ95690.1"/>
    </source>
</evidence>
<keyword evidence="7" id="KW-1185">Reference proteome</keyword>
<dbReference type="InterPro" id="IPR023765">
    <property type="entry name" value="SBP_5_CS"/>
</dbReference>
<accession>A0A1C7P341</accession>
<sequence length="540" mass="58465">MFKRWLRNTTIAAALAFIPLNAFAQQDAIKQGGDIVITYKDDIATLDPAIGYDWVNWSMIKSLYSRLMDYTPGTPDLVPSLAESFTVSPDGLTYTFKLRKGVKFTNGREVVASDVKYSIERAVDPKTQGPGAGFFGAIKGFDAVTGGTSATLEGIAIPNDSTVVFTLSRPDATFLHVLAINFASVVPKEAVEAAAGDFGKKPVGSGTFVLKEWTVGQRLVFERNPDYFVKDMPHIDKFTVEVGQEPLVALLRLQKGEVDIAGDGIPPAKFLEIKNSPEGADIIVDGAQLHTGYITLNTKVKPLDNVKVRQALNMAINKERITRILNGRATAANQPLPPLMPGYDKTFTGYAFDVEKAKALLAEAGFPDGFETILYSTNTDPQPRIAQAIQQDLAAIGVKAEVRALAQANVIAAGGTEGEAPMIWSGGMAWIADFPDPSNFYGPILGCAGAVQGGWNWSWYCNKDLDARAIAADSMSDPAKAAERQAEWGKIFTDIMADAPWIPLTNERRVVAKSPRMGGSGDIYVDPTRVINYDAIFVKQ</sequence>
<dbReference type="PANTHER" id="PTHR30290:SF38">
    <property type="entry name" value="D,D-DIPEPTIDE-BINDING PERIPLASMIC PROTEIN DDPA-RELATED"/>
    <property type="match status" value="1"/>
</dbReference>
<dbReference type="RefSeq" id="WP_068953939.1">
    <property type="nucleotide sequence ID" value="NZ_LGLV01000006.1"/>
</dbReference>
<comment type="caution">
    <text evidence="6">The sequence shown here is derived from an EMBL/GenBank/DDBJ whole genome shotgun (WGS) entry which is preliminary data.</text>
</comment>
<dbReference type="GO" id="GO:1904680">
    <property type="term" value="F:peptide transmembrane transporter activity"/>
    <property type="evidence" value="ECO:0007669"/>
    <property type="project" value="TreeGrafter"/>
</dbReference>
<keyword evidence="3 4" id="KW-0732">Signal</keyword>
<feature type="chain" id="PRO_5008890188" evidence="4">
    <location>
        <begin position="25"/>
        <end position="540"/>
    </location>
</feature>
<dbReference type="InterPro" id="IPR039424">
    <property type="entry name" value="SBP_5"/>
</dbReference>
<dbReference type="AlphaFoldDB" id="A0A1C7P341"/>
<gene>
    <name evidence="6" type="ORF">ADU59_09985</name>
</gene>